<dbReference type="Gene3D" id="1.20.1530.20">
    <property type="match status" value="1"/>
</dbReference>
<comment type="subcellular location">
    <subcellularLocation>
        <location evidence="1">Membrane</location>
        <topology evidence="1">Multi-pass membrane protein</topology>
    </subcellularLocation>
</comment>
<feature type="transmembrane region" description="Helical" evidence="9">
    <location>
        <begin position="286"/>
        <end position="306"/>
    </location>
</feature>
<feature type="transmembrane region" description="Helical" evidence="9">
    <location>
        <begin position="346"/>
        <end position="368"/>
    </location>
</feature>
<dbReference type="EMBL" id="CP003653">
    <property type="protein sequence ID" value="AFZ36648.1"/>
    <property type="molecule type" value="Genomic_DNA"/>
</dbReference>
<evidence type="ECO:0000256" key="5">
    <source>
        <dbReference type="ARBA" id="ARBA00022692"/>
    </source>
</evidence>
<dbReference type="HOGENOM" id="CLU_017738_0_0_3"/>
<evidence type="ECO:0000313" key="12">
    <source>
        <dbReference type="EMBL" id="AFZ36648.1"/>
    </source>
</evidence>
<dbReference type="Pfam" id="PF00999">
    <property type="entry name" value="Na_H_Exchanger"/>
    <property type="match status" value="1"/>
</dbReference>
<dbReference type="OrthoDB" id="9793589at2"/>
<evidence type="ECO:0000259" key="11">
    <source>
        <dbReference type="Pfam" id="PF00999"/>
    </source>
</evidence>
<keyword evidence="6 9" id="KW-1133">Transmembrane helix</keyword>
<feature type="transmembrane region" description="Helical" evidence="9">
    <location>
        <begin position="374"/>
        <end position="394"/>
    </location>
</feature>
<feature type="domain" description="UspA" evidence="10">
    <location>
        <begin position="420"/>
        <end position="549"/>
    </location>
</feature>
<dbReference type="PANTHER" id="PTHR43562:SF4">
    <property type="entry name" value="NA(+)_H(+) ANTIPORTER NHAS5"/>
    <property type="match status" value="1"/>
</dbReference>
<dbReference type="Proteomes" id="UP000010473">
    <property type="component" value="Chromosome"/>
</dbReference>
<feature type="transmembrane region" description="Helical" evidence="9">
    <location>
        <begin position="129"/>
        <end position="149"/>
    </location>
</feature>
<reference evidence="13" key="1">
    <citation type="journal article" date="2013" name="Proc. Natl. Acad. Sci. U.S.A.">
        <title>Improving the coverage of the cyanobacterial phylum using diversity-driven genome sequencing.</title>
        <authorList>
            <person name="Shih P.M."/>
            <person name="Wu D."/>
            <person name="Latifi A."/>
            <person name="Axen S.D."/>
            <person name="Fewer D.P."/>
            <person name="Talla E."/>
            <person name="Calteau A."/>
            <person name="Cai F."/>
            <person name="Tandeau de Marsac N."/>
            <person name="Rippka R."/>
            <person name="Herdman M."/>
            <person name="Sivonen K."/>
            <person name="Coursin T."/>
            <person name="Laurent T."/>
            <person name="Goodwin L."/>
            <person name="Nolan M."/>
            <person name="Davenport K.W."/>
            <person name="Han C.S."/>
            <person name="Rubin E.M."/>
            <person name="Eisen J.A."/>
            <person name="Woyke T."/>
            <person name="Gugger M."/>
            <person name="Kerfeld C.A."/>
        </authorList>
    </citation>
    <scope>NUCLEOTIDE SEQUENCE [LARGE SCALE GENOMIC DNA]</scope>
    <source>
        <strain evidence="13">ATCC 29371 / PCC 7437</strain>
    </source>
</reference>
<feature type="transmembrane region" description="Helical" evidence="9">
    <location>
        <begin position="234"/>
        <end position="251"/>
    </location>
</feature>
<feature type="transmembrane region" description="Helical" evidence="9">
    <location>
        <begin position="257"/>
        <end position="274"/>
    </location>
</feature>
<dbReference type="eggNOG" id="COG0589">
    <property type="taxonomic scope" value="Bacteria"/>
</dbReference>
<evidence type="ECO:0000259" key="10">
    <source>
        <dbReference type="Pfam" id="PF00582"/>
    </source>
</evidence>
<dbReference type="InterPro" id="IPR038770">
    <property type="entry name" value="Na+/solute_symporter_sf"/>
</dbReference>
<evidence type="ECO:0000313" key="13">
    <source>
        <dbReference type="Proteomes" id="UP000010473"/>
    </source>
</evidence>
<dbReference type="PANTHER" id="PTHR43562">
    <property type="entry name" value="NAPA-TYPE SODIUM/HYDROGEN ANTIPORTER"/>
    <property type="match status" value="1"/>
</dbReference>
<dbReference type="eggNOG" id="COG0475">
    <property type="taxonomic scope" value="Bacteria"/>
</dbReference>
<dbReference type="STRING" id="111780.Sta7437_3137"/>
<feature type="transmembrane region" description="Helical" evidence="9">
    <location>
        <begin position="74"/>
        <end position="93"/>
    </location>
</feature>
<dbReference type="GO" id="GO:0016020">
    <property type="term" value="C:membrane"/>
    <property type="evidence" value="ECO:0007669"/>
    <property type="project" value="UniProtKB-SubCell"/>
</dbReference>
<evidence type="ECO:0000256" key="2">
    <source>
        <dbReference type="ARBA" id="ARBA00005551"/>
    </source>
</evidence>
<feature type="transmembrane region" description="Helical" evidence="9">
    <location>
        <begin position="49"/>
        <end position="68"/>
    </location>
</feature>
<evidence type="ECO:0000256" key="8">
    <source>
        <dbReference type="ARBA" id="ARBA00023136"/>
    </source>
</evidence>
<protein>
    <submittedName>
        <fullName evidence="12">Transporter, CPA2 family</fullName>
    </submittedName>
</protein>
<dbReference type="PATRIC" id="fig|111780.3.peg.3257"/>
<dbReference type="InterPro" id="IPR006016">
    <property type="entry name" value="UspA"/>
</dbReference>
<dbReference type="RefSeq" id="WP_015194313.1">
    <property type="nucleotide sequence ID" value="NC_019748.1"/>
</dbReference>
<keyword evidence="8 9" id="KW-0472">Membrane</keyword>
<feature type="transmembrane region" description="Helical" evidence="9">
    <location>
        <begin position="312"/>
        <end position="334"/>
    </location>
</feature>
<feature type="transmembrane region" description="Helical" evidence="9">
    <location>
        <begin position="105"/>
        <end position="123"/>
    </location>
</feature>
<gene>
    <name evidence="12" type="ordered locus">Sta7437_3137</name>
</gene>
<dbReference type="KEGG" id="scs:Sta7437_3137"/>
<feature type="transmembrane region" description="Helical" evidence="9">
    <location>
        <begin position="161"/>
        <end position="184"/>
    </location>
</feature>
<evidence type="ECO:0000256" key="3">
    <source>
        <dbReference type="ARBA" id="ARBA00022448"/>
    </source>
</evidence>
<dbReference type="CDD" id="cd00293">
    <property type="entry name" value="USP-like"/>
    <property type="match status" value="1"/>
</dbReference>
<dbReference type="InterPro" id="IPR006153">
    <property type="entry name" value="Cation/H_exchanger_TM"/>
</dbReference>
<keyword evidence="7" id="KW-0406">Ion transport</keyword>
<accession>K9XVU1</accession>
<evidence type="ECO:0000256" key="6">
    <source>
        <dbReference type="ARBA" id="ARBA00022989"/>
    </source>
</evidence>
<organism evidence="12 13">
    <name type="scientific">Stanieria cyanosphaera (strain ATCC 29371 / PCC 7437)</name>
    <dbReference type="NCBI Taxonomy" id="111780"/>
    <lineage>
        <taxon>Bacteria</taxon>
        <taxon>Bacillati</taxon>
        <taxon>Cyanobacteriota</taxon>
        <taxon>Cyanophyceae</taxon>
        <taxon>Pleurocapsales</taxon>
        <taxon>Dermocarpellaceae</taxon>
        <taxon>Stanieria</taxon>
    </lineage>
</organism>
<keyword evidence="5 9" id="KW-0812">Transmembrane</keyword>
<name>K9XVU1_STAC7</name>
<dbReference type="AlphaFoldDB" id="K9XVU1"/>
<keyword evidence="4" id="KW-0050">Antiport</keyword>
<evidence type="ECO:0000256" key="7">
    <source>
        <dbReference type="ARBA" id="ARBA00023065"/>
    </source>
</evidence>
<dbReference type="GO" id="GO:1902600">
    <property type="term" value="P:proton transmembrane transport"/>
    <property type="evidence" value="ECO:0007669"/>
    <property type="project" value="InterPro"/>
</dbReference>
<dbReference type="Gene3D" id="3.40.50.12370">
    <property type="match status" value="1"/>
</dbReference>
<feature type="domain" description="Cation/H+ exchanger transmembrane" evidence="11">
    <location>
        <begin position="33"/>
        <end position="393"/>
    </location>
</feature>
<keyword evidence="13" id="KW-1185">Reference proteome</keyword>
<dbReference type="Pfam" id="PF00582">
    <property type="entry name" value="Usp"/>
    <property type="match status" value="1"/>
</dbReference>
<feature type="transmembrane region" description="Helical" evidence="9">
    <location>
        <begin position="196"/>
        <end position="213"/>
    </location>
</feature>
<evidence type="ECO:0000256" key="4">
    <source>
        <dbReference type="ARBA" id="ARBA00022449"/>
    </source>
</evidence>
<sequence length="681" mass="74074">MQYFQFIPRCLDTFALFPAPITDPVAVFLVILTIMLLAPLLFERLRLPGIVGLILAGVIVGPNGLGLLERDSNIILLGTVGLLFLMFMAGLETSLDDLKDNGDKALIFGLATFILPMIIGTLAMRPLGYGWLAAILVASCFASHTLLALPILSKQGIMKTPVVTATLGGTLITNVLALLVLAVVVKAHGGNLTLSFWLFIIPALAIYTFATLWGIPKLGRWFFLRFGHNEEAEFIFVLATLFVASYLASLIEIEPIIGAFLAGIALTPLIPQLSPLMNRIQFIGNTLFVPFFLISVGMLIDPLILIREPKSILVAGVMIGAEVVSKFIAAWGTARFLGFRFPDTMVMFGLSVAQAASTLAAITVAYSINLVDQLTVNGIIAMILVTCIASPWLIEQWGRKVQPPIKKQSHQPSKTSSLTHRVLVPVANPNTENNLLNLALILAKASGGTLLPLHVLFDQLEPISQNSITEQTRLLNTAEDLAHAANTKVETIGRVDDGIEKGIVRTAIEKNASLIICGWKGYSTYQENFFGSILDHVAQRSPVPMLITRFTQPIAYTTRVLLATTKQQAMAAEFPQMIQMARFLATELKANLEVILVFGKQQHAVLEPQGLNIDSDITLKQLRGNFIKTVSEQLSKDDLLLLRVSTDSNPILKRKAVGAVPSAIASAHPDLSMVLVHFPIN</sequence>
<evidence type="ECO:0000256" key="1">
    <source>
        <dbReference type="ARBA" id="ARBA00004141"/>
    </source>
</evidence>
<proteinExistence type="inferred from homology"/>
<dbReference type="SUPFAM" id="SSF52402">
    <property type="entry name" value="Adenine nucleotide alpha hydrolases-like"/>
    <property type="match status" value="1"/>
</dbReference>
<dbReference type="GO" id="GO:0015297">
    <property type="term" value="F:antiporter activity"/>
    <property type="evidence" value="ECO:0007669"/>
    <property type="project" value="UniProtKB-KW"/>
</dbReference>
<evidence type="ECO:0000256" key="9">
    <source>
        <dbReference type="SAM" id="Phobius"/>
    </source>
</evidence>
<comment type="similarity">
    <text evidence="2">Belongs to the monovalent cation:proton antiporter 2 (CPA2) transporter (TC 2.A.37) family.</text>
</comment>
<keyword evidence="3" id="KW-0813">Transport</keyword>